<evidence type="ECO:0000256" key="1">
    <source>
        <dbReference type="SAM" id="SignalP"/>
    </source>
</evidence>
<feature type="domain" description="BPP" evidence="2">
    <location>
        <begin position="332"/>
        <end position="656"/>
    </location>
</feature>
<dbReference type="Gene3D" id="2.120.10.30">
    <property type="entry name" value="TolB, C-terminal domain"/>
    <property type="match status" value="2"/>
</dbReference>
<organism evidence="3 4">
    <name type="scientific">Acinetobacter chinensis</name>
    <dbReference type="NCBI Taxonomy" id="2004650"/>
    <lineage>
        <taxon>Bacteria</taxon>
        <taxon>Pseudomonadati</taxon>
        <taxon>Pseudomonadota</taxon>
        <taxon>Gammaproteobacteria</taxon>
        <taxon>Moraxellales</taxon>
        <taxon>Moraxellaceae</taxon>
        <taxon>Acinetobacter</taxon>
    </lineage>
</organism>
<name>A0A3B7LUK4_9GAMM</name>
<dbReference type="InterPro" id="IPR011042">
    <property type="entry name" value="6-blade_b-propeller_TolB-like"/>
</dbReference>
<evidence type="ECO:0000313" key="3">
    <source>
        <dbReference type="EMBL" id="AXY56228.1"/>
    </source>
</evidence>
<dbReference type="Pfam" id="PF02333">
    <property type="entry name" value="Phytase"/>
    <property type="match status" value="2"/>
</dbReference>
<dbReference type="PROSITE" id="PS51662">
    <property type="entry name" value="BP_PHYTASE"/>
    <property type="match status" value="2"/>
</dbReference>
<evidence type="ECO:0000259" key="2">
    <source>
        <dbReference type="PROSITE" id="PS51662"/>
    </source>
</evidence>
<dbReference type="GO" id="GO:0016158">
    <property type="term" value="F:inositol hexakisphosphate 3-phosphatase activity"/>
    <property type="evidence" value="ECO:0007669"/>
    <property type="project" value="InterPro"/>
</dbReference>
<evidence type="ECO:0000313" key="4">
    <source>
        <dbReference type="Proteomes" id="UP000263753"/>
    </source>
</evidence>
<dbReference type="EMBL" id="CP032134">
    <property type="protein sequence ID" value="AXY56228.1"/>
    <property type="molecule type" value="Genomic_DNA"/>
</dbReference>
<dbReference type="KEGG" id="achi:CDG60_06380"/>
<keyword evidence="1" id="KW-0732">Signal</keyword>
<feature type="signal peptide" evidence="1">
    <location>
        <begin position="1"/>
        <end position="25"/>
    </location>
</feature>
<feature type="chain" id="PRO_5017626583" evidence="1">
    <location>
        <begin position="26"/>
        <end position="659"/>
    </location>
</feature>
<gene>
    <name evidence="3" type="ORF">CDG60_06380</name>
</gene>
<reference evidence="4" key="1">
    <citation type="submission" date="2018-09" db="EMBL/GenBank/DDBJ databases">
        <title>The complete genome of Acinetobacter sp. strain WCHAc010005.</title>
        <authorList>
            <person name="Hu Y."/>
            <person name="Long H."/>
            <person name="Feng Y."/>
            <person name="Zong Z."/>
        </authorList>
    </citation>
    <scope>NUCLEOTIDE SEQUENCE [LARGE SCALE GENOMIC DNA]</scope>
    <source>
        <strain evidence="4">WCHAc010005</strain>
    </source>
</reference>
<accession>A0A3B7LUK4</accession>
<sequence length="659" mass="73026">MNVSLFKLSILSSCLLLLTACSQHNMPQATQSSHPLTSAEVQIDLPSEPKLQLREIDTNGAKTEDVQWLNLSEWPEVSVLLSSKNKGLQFLDSEQNVLHQIQGQFGRFDYRIGSEHLLIAASDLQQQQIQLMSMNLKNKAWDKPGFIPKRSFKSEDVCLYTDAQGLSFAFLVGEEGIGEQWLVAKQGKVLAQPQLVRRLSFPPASTVCKVNDATAELFINEENTGIWAYPAHSEADMVRQAVDLVQPFGSIQGSPSAIAITDNQIAVLDAEKPLLYRYQKQDQHWKALTPLQLDHLKEAETLSIRGDFSNKSLLILDDKTVKVTEAEWETQANTKSKNIITIPAEVQTEGVPSTGDAADDPAIWHNAAQPSQSRILATDKQGGLQVNDLEGKTVQYLPVGRLNNVDVRHGFKWGNQTVDLAVASNRDHNSLHVFAIQPKTGKVSVLGELPTTLEDIYGICMYRDAQGEIYAIPNDKNGTFIQYHITATQQKLSAEEVQRFSVKTQPEGCVVDDATGRIFLGEEDVAVWVKDLNPKTQLPMQQVIGVGDVMHDDIEGMGLYHGKNQSYLVVSSQGNDSFVVMEADAPYTVRGVFRIGINTDKGIDAVSETDGLDVSSQNFGGKWKQGILVVQDGRKRMPETNQNFKYVPWDKIAQALNLD</sequence>
<dbReference type="InterPro" id="IPR003431">
    <property type="entry name" value="B-propeller_Phytase"/>
</dbReference>
<protein>
    <submittedName>
        <fullName evidence="3">Phytase</fullName>
    </submittedName>
</protein>
<dbReference type="PROSITE" id="PS51257">
    <property type="entry name" value="PROKAR_LIPOPROTEIN"/>
    <property type="match status" value="1"/>
</dbReference>
<dbReference type="AlphaFoldDB" id="A0A3B7LUK4"/>
<dbReference type="SUPFAM" id="SSF50956">
    <property type="entry name" value="Thermostable phytase (3-phytase)"/>
    <property type="match status" value="2"/>
</dbReference>
<feature type="domain" description="BPP" evidence="2">
    <location>
        <begin position="37"/>
        <end position="331"/>
    </location>
</feature>
<dbReference type="RefSeq" id="WP_087511155.1">
    <property type="nucleotide sequence ID" value="NZ_CP032134.1"/>
</dbReference>
<proteinExistence type="predicted"/>
<dbReference type="Proteomes" id="UP000263753">
    <property type="component" value="Chromosome"/>
</dbReference>